<keyword evidence="3" id="KW-0238">DNA-binding</keyword>
<dbReference type="EMBL" id="AEPW01000003">
    <property type="protein sequence ID" value="EFU77959.1"/>
    <property type="molecule type" value="Genomic_DNA"/>
</dbReference>
<name>E6LJK8_9FIRM</name>
<dbReference type="PANTHER" id="PTHR30419">
    <property type="entry name" value="HTH-TYPE TRANSCRIPTIONAL REGULATOR YBHD"/>
    <property type="match status" value="1"/>
</dbReference>
<reference evidence="6 7" key="1">
    <citation type="submission" date="2010-12" db="EMBL/GenBank/DDBJ databases">
        <authorList>
            <person name="Muzny D."/>
            <person name="Qin X."/>
            <person name="Deng J."/>
            <person name="Jiang H."/>
            <person name="Liu Y."/>
            <person name="Qu J."/>
            <person name="Song X.-Z."/>
            <person name="Zhang L."/>
            <person name="Thornton R."/>
            <person name="Coyle M."/>
            <person name="Francisco L."/>
            <person name="Jackson L."/>
            <person name="Javaid M."/>
            <person name="Korchina V."/>
            <person name="Kovar C."/>
            <person name="Mata R."/>
            <person name="Mathew T."/>
            <person name="Ngo R."/>
            <person name="Nguyen L."/>
            <person name="Nguyen N."/>
            <person name="Okwuonu G."/>
            <person name="Ongeri F."/>
            <person name="Pham C."/>
            <person name="Simmons D."/>
            <person name="Wilczek-Boney K."/>
            <person name="Hale W."/>
            <person name="Jakkamsetti A."/>
            <person name="Pham P."/>
            <person name="Ruth R."/>
            <person name="San Lucas F."/>
            <person name="Warren J."/>
            <person name="Zhang J."/>
            <person name="Zhao Z."/>
            <person name="Zhou C."/>
            <person name="Zhu D."/>
            <person name="Lee S."/>
            <person name="Bess C."/>
            <person name="Blankenburg K."/>
            <person name="Forbes L."/>
            <person name="Fu Q."/>
            <person name="Gubbala S."/>
            <person name="Hirani K."/>
            <person name="Jayaseelan J.C."/>
            <person name="Lara F."/>
            <person name="Munidasa M."/>
            <person name="Palculict T."/>
            <person name="Patil S."/>
            <person name="Pu L.-L."/>
            <person name="Saada N."/>
            <person name="Tang L."/>
            <person name="Weissenberger G."/>
            <person name="Zhu Y."/>
            <person name="Hemphill L."/>
            <person name="Shang Y."/>
            <person name="Youmans B."/>
            <person name="Ayvaz T."/>
            <person name="Ross M."/>
            <person name="Santibanez J."/>
            <person name="Aqrawi P."/>
            <person name="Gross S."/>
            <person name="Joshi V."/>
            <person name="Fowler G."/>
            <person name="Nazareth L."/>
            <person name="Reid J."/>
            <person name="Worley K."/>
            <person name="Petrosino J."/>
            <person name="Highlander S."/>
            <person name="Gibbs R."/>
        </authorList>
    </citation>
    <scope>NUCLEOTIDE SEQUENCE [LARGE SCALE GENOMIC DNA]</scope>
    <source>
        <strain evidence="6 7">DSM 3986</strain>
    </source>
</reference>
<dbReference type="Gene3D" id="3.40.190.290">
    <property type="match status" value="1"/>
</dbReference>
<keyword evidence="2" id="KW-0805">Transcription regulation</keyword>
<dbReference type="InterPro" id="IPR005119">
    <property type="entry name" value="LysR_subst-bd"/>
</dbReference>
<dbReference type="PANTHER" id="PTHR30419:SF8">
    <property type="entry name" value="NITROGEN ASSIMILATION TRANSCRIPTIONAL ACTIVATOR-RELATED"/>
    <property type="match status" value="1"/>
</dbReference>
<dbReference type="SUPFAM" id="SSF53850">
    <property type="entry name" value="Periplasmic binding protein-like II"/>
    <property type="match status" value="1"/>
</dbReference>
<dbReference type="InterPro" id="IPR050950">
    <property type="entry name" value="HTH-type_LysR_regulators"/>
</dbReference>
<dbReference type="HOGENOM" id="CLU_039613_6_2_9"/>
<proteinExistence type="inferred from homology"/>
<keyword evidence="4" id="KW-0804">Transcription</keyword>
<dbReference type="AlphaFoldDB" id="E6LJK8"/>
<evidence type="ECO:0000313" key="6">
    <source>
        <dbReference type="EMBL" id="EFU77959.1"/>
    </source>
</evidence>
<dbReference type="InterPro" id="IPR036388">
    <property type="entry name" value="WH-like_DNA-bd_sf"/>
</dbReference>
<dbReference type="eggNOG" id="COG0583">
    <property type="taxonomic scope" value="Bacteria"/>
</dbReference>
<evidence type="ECO:0000256" key="2">
    <source>
        <dbReference type="ARBA" id="ARBA00023015"/>
    </source>
</evidence>
<dbReference type="InterPro" id="IPR036390">
    <property type="entry name" value="WH_DNA-bd_sf"/>
</dbReference>
<dbReference type="RefSeq" id="WP_008749916.1">
    <property type="nucleotide sequence ID" value="NZ_GL622296.1"/>
</dbReference>
<evidence type="ECO:0000256" key="4">
    <source>
        <dbReference type="ARBA" id="ARBA00023163"/>
    </source>
</evidence>
<dbReference type="CDD" id="cd05466">
    <property type="entry name" value="PBP2_LTTR_substrate"/>
    <property type="match status" value="1"/>
</dbReference>
<evidence type="ECO:0000313" key="7">
    <source>
        <dbReference type="Proteomes" id="UP000003434"/>
    </source>
</evidence>
<comment type="caution">
    <text evidence="6">The sequence shown here is derived from an EMBL/GenBank/DDBJ whole genome shotgun (WGS) entry which is preliminary data.</text>
</comment>
<protein>
    <submittedName>
        <fullName evidence="6">Transcriptional regulator, LysR family</fullName>
    </submittedName>
</protein>
<dbReference type="PROSITE" id="PS50931">
    <property type="entry name" value="HTH_LYSR"/>
    <property type="match status" value="1"/>
</dbReference>
<accession>E6LJK8</accession>
<evidence type="ECO:0000259" key="5">
    <source>
        <dbReference type="PROSITE" id="PS50931"/>
    </source>
</evidence>
<dbReference type="GO" id="GO:0003677">
    <property type="term" value="F:DNA binding"/>
    <property type="evidence" value="ECO:0007669"/>
    <property type="project" value="UniProtKB-KW"/>
</dbReference>
<evidence type="ECO:0000256" key="1">
    <source>
        <dbReference type="ARBA" id="ARBA00009437"/>
    </source>
</evidence>
<dbReference type="GO" id="GO:0003700">
    <property type="term" value="F:DNA-binding transcription factor activity"/>
    <property type="evidence" value="ECO:0007669"/>
    <property type="project" value="InterPro"/>
</dbReference>
<dbReference type="Proteomes" id="UP000003434">
    <property type="component" value="Unassembled WGS sequence"/>
</dbReference>
<dbReference type="InterPro" id="IPR000847">
    <property type="entry name" value="LysR_HTH_N"/>
</dbReference>
<dbReference type="SUPFAM" id="SSF46785">
    <property type="entry name" value="Winged helix' DNA-binding domain"/>
    <property type="match status" value="1"/>
</dbReference>
<organism evidence="6 7">
    <name type="scientific">Lachnoanaerobaculum saburreum DSM 3986</name>
    <dbReference type="NCBI Taxonomy" id="887325"/>
    <lineage>
        <taxon>Bacteria</taxon>
        <taxon>Bacillati</taxon>
        <taxon>Bacillota</taxon>
        <taxon>Clostridia</taxon>
        <taxon>Lachnospirales</taxon>
        <taxon>Lachnospiraceae</taxon>
        <taxon>Lachnoanaerobaculum</taxon>
    </lineage>
</organism>
<dbReference type="FunFam" id="1.10.10.10:FF:000001">
    <property type="entry name" value="LysR family transcriptional regulator"/>
    <property type="match status" value="1"/>
</dbReference>
<sequence length="297" mass="34187">MTLNQLEYFCAVCRYHSITRAAAELFITQPTISVAIRDLEKEFNIKLFNHGKNKITLTSEGEEFYKKASGLLLHSHELYDEFGSMGRNIPAIRIGIPPLMSTVFFPRLINLFQKNYNIPVKLYEYGSIRASNLINEDILDVALVNMDFYNISKFESYFLMNDSYIFCVSKNHRFSNEKEITLDMLKDEPIILFNTDSVQNSTIFARYHAMNIIPEVLLHSSQLGTILNFVRGGNCGAFLYSSLAVNPRDFVEIPVKPEITSDFGLLWKKGKIPNSKTTKFIDFIRSNEYKDIFTCDK</sequence>
<dbReference type="Gene3D" id="1.10.10.10">
    <property type="entry name" value="Winged helix-like DNA-binding domain superfamily/Winged helix DNA-binding domain"/>
    <property type="match status" value="1"/>
</dbReference>
<dbReference type="Pfam" id="PF03466">
    <property type="entry name" value="LysR_substrate"/>
    <property type="match status" value="1"/>
</dbReference>
<dbReference type="Pfam" id="PF00126">
    <property type="entry name" value="HTH_1"/>
    <property type="match status" value="1"/>
</dbReference>
<comment type="similarity">
    <text evidence="1">Belongs to the LysR transcriptional regulatory family.</text>
</comment>
<dbReference type="GO" id="GO:0005829">
    <property type="term" value="C:cytosol"/>
    <property type="evidence" value="ECO:0007669"/>
    <property type="project" value="TreeGrafter"/>
</dbReference>
<evidence type="ECO:0000256" key="3">
    <source>
        <dbReference type="ARBA" id="ARBA00023125"/>
    </source>
</evidence>
<dbReference type="PRINTS" id="PR00039">
    <property type="entry name" value="HTHLYSR"/>
</dbReference>
<gene>
    <name evidence="6" type="ORF">HMPREF0381_0143</name>
</gene>
<feature type="domain" description="HTH lysR-type" evidence="5">
    <location>
        <begin position="1"/>
        <end position="58"/>
    </location>
</feature>